<organism evidence="2 3">
    <name type="scientific">Peronospora matthiolae</name>
    <dbReference type="NCBI Taxonomy" id="2874970"/>
    <lineage>
        <taxon>Eukaryota</taxon>
        <taxon>Sar</taxon>
        <taxon>Stramenopiles</taxon>
        <taxon>Oomycota</taxon>
        <taxon>Peronosporomycetes</taxon>
        <taxon>Peronosporales</taxon>
        <taxon>Peronosporaceae</taxon>
        <taxon>Peronospora</taxon>
    </lineage>
</organism>
<feature type="transmembrane region" description="Helical" evidence="1">
    <location>
        <begin position="12"/>
        <end position="40"/>
    </location>
</feature>
<gene>
    <name evidence="2" type="ORF">PM001_LOCUS7739</name>
</gene>
<keyword evidence="1" id="KW-0472">Membrane</keyword>
<evidence type="ECO:0000313" key="3">
    <source>
        <dbReference type="Proteomes" id="UP001162060"/>
    </source>
</evidence>
<dbReference type="Proteomes" id="UP001162060">
    <property type="component" value="Unassembled WGS sequence"/>
</dbReference>
<evidence type="ECO:0000256" key="1">
    <source>
        <dbReference type="SAM" id="Phobius"/>
    </source>
</evidence>
<sequence length="117" mass="13474">MLDIGYTRVYTHLVFLILIVIARDGMSLSAFVAGVALGGLRYGAVKFQLLERESVVLYSTSQVKASFRGDSHLQTQNKQRYEALPSREHVYYTYVREGWNSKVLALRNKMYEWCTTK</sequence>
<proteinExistence type="predicted"/>
<evidence type="ECO:0000313" key="2">
    <source>
        <dbReference type="EMBL" id="CAK7922568.1"/>
    </source>
</evidence>
<reference evidence="2" key="1">
    <citation type="submission" date="2024-01" db="EMBL/GenBank/DDBJ databases">
        <authorList>
            <person name="Webb A."/>
        </authorList>
    </citation>
    <scope>NUCLEOTIDE SEQUENCE</scope>
    <source>
        <strain evidence="2">Pm1</strain>
    </source>
</reference>
<accession>A0AAV1TNM3</accession>
<keyword evidence="1" id="KW-0812">Transmembrane</keyword>
<dbReference type="EMBL" id="CAKLBY020000066">
    <property type="protein sequence ID" value="CAK7922568.1"/>
    <property type="molecule type" value="Genomic_DNA"/>
</dbReference>
<dbReference type="AlphaFoldDB" id="A0AAV1TNM3"/>
<keyword evidence="1" id="KW-1133">Transmembrane helix</keyword>
<protein>
    <submittedName>
        <fullName evidence="2">Uncharacterized protein</fullName>
    </submittedName>
</protein>
<name>A0AAV1TNM3_9STRA</name>
<comment type="caution">
    <text evidence="2">The sequence shown here is derived from an EMBL/GenBank/DDBJ whole genome shotgun (WGS) entry which is preliminary data.</text>
</comment>